<proteinExistence type="predicted"/>
<reference evidence="2" key="1">
    <citation type="submission" date="2017-02" db="EMBL/GenBank/DDBJ databases">
        <authorList>
            <person name="Varghese N."/>
            <person name="Submissions S."/>
        </authorList>
    </citation>
    <scope>NUCLEOTIDE SEQUENCE [LARGE SCALE GENOMIC DNA]</scope>
    <source>
        <strain evidence="2">DSM 22720</strain>
    </source>
</reference>
<dbReference type="AlphaFoldDB" id="A0A1T4VCA4"/>
<evidence type="ECO:0000313" key="2">
    <source>
        <dbReference type="Proteomes" id="UP000190162"/>
    </source>
</evidence>
<sequence>MQTTMALIESGYGVGILPDFVVRRNNNLQPCLPDHDMPLVNVYAIHPFHSSAPIGVRMAIDAIEKALFDYVNPLST</sequence>
<dbReference type="RefSeq" id="WP_332870370.1">
    <property type="nucleotide sequence ID" value="NZ_FUXU01000063.1"/>
</dbReference>
<accession>A0A1T4VCA4</accession>
<dbReference type="SUPFAM" id="SSF53850">
    <property type="entry name" value="Periplasmic binding protein-like II"/>
    <property type="match status" value="1"/>
</dbReference>
<dbReference type="Gene3D" id="3.40.190.290">
    <property type="match status" value="1"/>
</dbReference>
<dbReference type="Proteomes" id="UP000190162">
    <property type="component" value="Unassembled WGS sequence"/>
</dbReference>
<name>A0A1T4VCA4_9GAMM</name>
<evidence type="ECO:0000313" key="1">
    <source>
        <dbReference type="EMBL" id="SKA62609.1"/>
    </source>
</evidence>
<dbReference type="EMBL" id="FUXU01000063">
    <property type="protein sequence ID" value="SKA62609.1"/>
    <property type="molecule type" value="Genomic_DNA"/>
</dbReference>
<organism evidence="1 2">
    <name type="scientific">Enterovibrio nigricans DSM 22720</name>
    <dbReference type="NCBI Taxonomy" id="1121868"/>
    <lineage>
        <taxon>Bacteria</taxon>
        <taxon>Pseudomonadati</taxon>
        <taxon>Pseudomonadota</taxon>
        <taxon>Gammaproteobacteria</taxon>
        <taxon>Vibrionales</taxon>
        <taxon>Vibrionaceae</taxon>
        <taxon>Enterovibrio</taxon>
    </lineage>
</organism>
<protein>
    <submittedName>
        <fullName evidence="1">LysR substrate binding domain-containing protein</fullName>
    </submittedName>
</protein>
<keyword evidence="2" id="KW-1185">Reference proteome</keyword>
<gene>
    <name evidence="1" type="ORF">SAMN02745132_03643</name>
</gene>